<dbReference type="Pfam" id="PF19044">
    <property type="entry name" value="P-loop_TraG"/>
    <property type="match status" value="1"/>
</dbReference>
<dbReference type="PANTHER" id="PTHR30121">
    <property type="entry name" value="UNCHARACTERIZED PROTEIN YJGR-RELATED"/>
    <property type="match status" value="1"/>
</dbReference>
<evidence type="ECO:0000259" key="1">
    <source>
        <dbReference type="Pfam" id="PF19044"/>
    </source>
</evidence>
<dbReference type="Proteomes" id="UP000830326">
    <property type="component" value="Chromosome"/>
</dbReference>
<organism evidence="2 3">
    <name type="scientific">Halobacillus amylolyticus</name>
    <dbReference type="NCBI Taxonomy" id="2932259"/>
    <lineage>
        <taxon>Bacteria</taxon>
        <taxon>Bacillati</taxon>
        <taxon>Bacillota</taxon>
        <taxon>Bacilli</taxon>
        <taxon>Bacillales</taxon>
        <taxon>Bacillaceae</taxon>
        <taxon>Halobacillus</taxon>
    </lineage>
</organism>
<evidence type="ECO:0000313" key="3">
    <source>
        <dbReference type="Proteomes" id="UP000830326"/>
    </source>
</evidence>
<dbReference type="InterPro" id="IPR043964">
    <property type="entry name" value="P-loop_TraG"/>
</dbReference>
<name>A0ABY4HHV2_9BACI</name>
<dbReference type="EMBL" id="CP095075">
    <property type="protein sequence ID" value="UOR13977.1"/>
    <property type="molecule type" value="Genomic_DNA"/>
</dbReference>
<proteinExistence type="predicted"/>
<accession>A0ABY4HHV2</accession>
<dbReference type="Gene3D" id="3.40.50.300">
    <property type="entry name" value="P-loop containing nucleotide triphosphate hydrolases"/>
    <property type="match status" value="1"/>
</dbReference>
<keyword evidence="3" id="KW-1185">Reference proteome</keyword>
<evidence type="ECO:0000313" key="2">
    <source>
        <dbReference type="EMBL" id="UOR13977.1"/>
    </source>
</evidence>
<gene>
    <name evidence="2" type="ORF">MUO15_11130</name>
</gene>
<dbReference type="InterPro" id="IPR051162">
    <property type="entry name" value="T4SS_component"/>
</dbReference>
<sequence>MWKGKTDVEKTSKKGYNPYLLAHIQPQGGVKFQESFIRKGDGYEVCVHVYSFPKNVSDFWLEPIFNMENVITTMDIISDDRYKVREGLNKGMAEQSSRIINEKDNAGIIEAQNNYDDLRELYNQVSEEGEVIKRVHLRHYVSAPTKLELEDNVKAVLSTLQDENFRGSIFLNEQEYEWQSLLANYTDQSKYRNKREGQPIPALGLAGGFPFHFTSLNDPSGTFYGTTLTGGSVVFDLFHRDRQRKSYNGVMVGAMGAGKSTTLKKIMLDNAIKGYKVRTFDVTGEFAELTEALGGKQITLDGSDGVINPLQVYRTAEDETTSFTQHLSKLTTFYKFLAPEAKDSELKEYENLLRKLYERTGLWKDKEETNITQRPVDDYPIFTDFLSFIEEELYEDIDEGKQWEKVSQERKRRLESIELNIRNIVETYAHLFNGVSTIEHFNDQQVVTFTLRGLSQMRAEVFQAQLFNVLNLLWDSMLTNGAPQFEAYDRGELAFKDAVRYLILMDEAHHIINTKKKSESALDFLTKFSREARKYFGGLLYASHTIRDFVPEGSDQSMVEEIKKLFELTQYKIIMQQDSNNLEMMQQIFTGQLSQSELQDIPYLQTGETMLSIRAVENIRFKVEVSDEELALFGGGA</sequence>
<protein>
    <submittedName>
        <fullName evidence="2">Type IV secretion system protein VirB4</fullName>
    </submittedName>
</protein>
<dbReference type="SUPFAM" id="SSF52540">
    <property type="entry name" value="P-loop containing nucleoside triphosphate hydrolases"/>
    <property type="match status" value="1"/>
</dbReference>
<dbReference type="Gene3D" id="1.10.8.730">
    <property type="match status" value="1"/>
</dbReference>
<reference evidence="2" key="1">
    <citation type="submission" date="2022-04" db="EMBL/GenBank/DDBJ databases">
        <title>Halobacillus sp. isolated from saltern.</title>
        <authorList>
            <person name="Won M."/>
            <person name="Lee C.-M."/>
            <person name="Woen H.-Y."/>
            <person name="Kwon S.-W."/>
        </authorList>
    </citation>
    <scope>NUCLEOTIDE SEQUENCE</scope>
    <source>
        <strain evidence="2">SSHM10-5</strain>
    </source>
</reference>
<dbReference type="PANTHER" id="PTHR30121:SF6">
    <property type="entry name" value="SLR6007 PROTEIN"/>
    <property type="match status" value="1"/>
</dbReference>
<dbReference type="InterPro" id="IPR027417">
    <property type="entry name" value="P-loop_NTPase"/>
</dbReference>
<feature type="domain" description="TraG P-loop" evidence="1">
    <location>
        <begin position="228"/>
        <end position="630"/>
    </location>
</feature>